<evidence type="ECO:0000256" key="3">
    <source>
        <dbReference type="ARBA" id="ARBA00038984"/>
    </source>
</evidence>
<protein>
    <recommendedName>
        <fullName evidence="3">D-xylose 1-dehydrogenase (NADP(+), D-xylono-1,5-lactone-forming)</fullName>
        <ecNumber evidence="3">1.1.1.179</ecNumber>
    </recommendedName>
    <alternativeName>
        <fullName evidence="4">D-xylose-NADP dehydrogenase</fullName>
    </alternativeName>
</protein>
<dbReference type="PANTHER" id="PTHR22604:SF105">
    <property type="entry name" value="TRANS-1,2-DIHYDROBENZENE-1,2-DIOL DEHYDROGENASE"/>
    <property type="match status" value="1"/>
</dbReference>
<evidence type="ECO:0000256" key="5">
    <source>
        <dbReference type="ARBA" id="ARBA00049233"/>
    </source>
</evidence>
<sequence>MADTLQAPLRWGFLGCGNIANDFVNAMKGMPAESTTLTACAARSLDSAKNFANTHGFTRAYESYEELCADPEVDVVYIATIHLVHFEHISLALNHGKHVLVEKPMTMNAEQTASVIALAESKNLFLLEGVWTRFFPSIKFVRQLLFDGRIGDVHHIHGYFGGAYLNAETQSNFRSSSGDGGLIGIGIYPLSFVTMVFGIRPHKITATGKLSEGGADLYGSATLEFDGNRFGTIEYTCLAELGNSVTITGSKGRIYLPSPAHTAVEVIVTEFLEDGTKQEKATQFPWPTPSPNTATTFKYPGSEALLYEAEAVTKAIRSGQRQCAEYPLEESLAIAKIMDEESTEQFALVISPFVAEVTKMGLNAQTPLRWGFLGCGKIANDFVNALKGMPNDSINLSACAARSLESAENFANTHGIKQAYGSYEELCADPEVDVVYIATIHLVHFEHISLALNHGKHVLVEKPMTMNAKQTASVIALAESKNLFLLEGVWTRFFPSIKFVRELLTDGRIGDVRHIHADIGMGNVSRETVAKLSSSVGDGALLSSGIYPLAFVTMALGSNPKKITASGKLSEGGADMYGSAILEFDGNRVGTVDFTWLADLGNSVTITGSKGSIYLPSPAHCAEEVIVTEFLEDGTKHVKTTTFPLPEPAPGIPTPFNYPGSQGFLYEAEAVTKAIQSGQQCCEEYSLKDSLAMAKIMDEIRKSIGVVYAADT</sequence>
<dbReference type="EC" id="1.1.1.179" evidence="3"/>
<dbReference type="InterPro" id="IPR000683">
    <property type="entry name" value="Gfo/Idh/MocA-like_OxRdtase_N"/>
</dbReference>
<dbReference type="GO" id="GO:0047837">
    <property type="term" value="F:D-xylose 1-dehydrogenase (NADP+) activity"/>
    <property type="evidence" value="ECO:0007669"/>
    <property type="project" value="UniProtKB-EC"/>
</dbReference>
<dbReference type="Pfam" id="PF01408">
    <property type="entry name" value="GFO_IDH_MocA"/>
    <property type="match status" value="2"/>
</dbReference>
<feature type="domain" description="Gfo/Idh/MocA-like oxidoreductase N-terminal" evidence="6">
    <location>
        <begin position="9"/>
        <end position="126"/>
    </location>
</feature>
<name>A0A8T1X418_9STRA</name>
<evidence type="ECO:0000259" key="6">
    <source>
        <dbReference type="Pfam" id="PF01408"/>
    </source>
</evidence>
<feature type="domain" description="Gfo/Idh/MocA-like oxidoreductase N-terminal" evidence="6">
    <location>
        <begin position="368"/>
        <end position="485"/>
    </location>
</feature>
<evidence type="ECO:0000313" key="8">
    <source>
        <dbReference type="EMBL" id="KAG7399138.1"/>
    </source>
</evidence>
<evidence type="ECO:0000313" key="9">
    <source>
        <dbReference type="Proteomes" id="UP000693981"/>
    </source>
</evidence>
<keyword evidence="2" id="KW-0560">Oxidoreductase</keyword>
<dbReference type="Pfam" id="PF22725">
    <property type="entry name" value="GFO_IDH_MocA_C3"/>
    <property type="match status" value="2"/>
</dbReference>
<dbReference type="GO" id="GO:0000166">
    <property type="term" value="F:nucleotide binding"/>
    <property type="evidence" value="ECO:0007669"/>
    <property type="project" value="InterPro"/>
</dbReference>
<feature type="domain" description="GFO/IDH/MocA-like oxidoreductase" evidence="7">
    <location>
        <begin position="500"/>
        <end position="613"/>
    </location>
</feature>
<accession>A0A8T1X418</accession>
<keyword evidence="9" id="KW-1185">Reference proteome</keyword>
<evidence type="ECO:0000256" key="1">
    <source>
        <dbReference type="ARBA" id="ARBA00010928"/>
    </source>
</evidence>
<dbReference type="OrthoDB" id="2129491at2759"/>
<dbReference type="Proteomes" id="UP000693981">
    <property type="component" value="Unassembled WGS sequence"/>
</dbReference>
<proteinExistence type="inferred from homology"/>
<organism evidence="8 9">
    <name type="scientific">Phytophthora boehmeriae</name>
    <dbReference type="NCBI Taxonomy" id="109152"/>
    <lineage>
        <taxon>Eukaryota</taxon>
        <taxon>Sar</taxon>
        <taxon>Stramenopiles</taxon>
        <taxon>Oomycota</taxon>
        <taxon>Peronosporomycetes</taxon>
        <taxon>Peronosporales</taxon>
        <taxon>Peronosporaceae</taxon>
        <taxon>Phytophthora</taxon>
    </lineage>
</organism>
<feature type="domain" description="GFO/IDH/MocA-like oxidoreductase" evidence="7">
    <location>
        <begin position="141"/>
        <end position="254"/>
    </location>
</feature>
<reference evidence="8" key="1">
    <citation type="submission" date="2021-02" db="EMBL/GenBank/DDBJ databases">
        <authorList>
            <person name="Palmer J.M."/>
        </authorList>
    </citation>
    <scope>NUCLEOTIDE SEQUENCE</scope>
    <source>
        <strain evidence="8">SCRP23</strain>
    </source>
</reference>
<dbReference type="InterPro" id="IPR050984">
    <property type="entry name" value="Gfo/Idh/MocA_domain"/>
</dbReference>
<comment type="catalytic activity">
    <reaction evidence="5">
        <text>D-xylose + NADP(+) = D-xylono-1,5-lactone + NADPH + H(+)</text>
        <dbReference type="Rhea" id="RHEA:22000"/>
        <dbReference type="ChEBI" id="CHEBI:15378"/>
        <dbReference type="ChEBI" id="CHEBI:15867"/>
        <dbReference type="ChEBI" id="CHEBI:53455"/>
        <dbReference type="ChEBI" id="CHEBI:57783"/>
        <dbReference type="ChEBI" id="CHEBI:58349"/>
        <dbReference type="EC" id="1.1.1.179"/>
    </reaction>
</comment>
<evidence type="ECO:0000259" key="7">
    <source>
        <dbReference type="Pfam" id="PF22725"/>
    </source>
</evidence>
<comment type="caution">
    <text evidence="8">The sequence shown here is derived from an EMBL/GenBank/DDBJ whole genome shotgun (WGS) entry which is preliminary data.</text>
</comment>
<comment type="similarity">
    <text evidence="1">Belongs to the Gfo/Idh/MocA family.</text>
</comment>
<dbReference type="EMBL" id="JAGDFL010000061">
    <property type="protein sequence ID" value="KAG7399138.1"/>
    <property type="molecule type" value="Genomic_DNA"/>
</dbReference>
<evidence type="ECO:0000256" key="2">
    <source>
        <dbReference type="ARBA" id="ARBA00023002"/>
    </source>
</evidence>
<dbReference type="PANTHER" id="PTHR22604">
    <property type="entry name" value="OXIDOREDUCTASES"/>
    <property type="match status" value="1"/>
</dbReference>
<dbReference type="InterPro" id="IPR055170">
    <property type="entry name" value="GFO_IDH_MocA-like_dom"/>
</dbReference>
<dbReference type="AlphaFoldDB" id="A0A8T1X418"/>
<gene>
    <name evidence="8" type="ORF">PHYBOEH_009598</name>
</gene>
<evidence type="ECO:0000256" key="4">
    <source>
        <dbReference type="ARBA" id="ARBA00042988"/>
    </source>
</evidence>